<feature type="domain" description="GST C-terminal" evidence="2">
    <location>
        <begin position="86"/>
        <end position="209"/>
    </location>
</feature>
<keyword evidence="4" id="KW-1185">Reference proteome</keyword>
<dbReference type="InterPro" id="IPR004045">
    <property type="entry name" value="Glutathione_S-Trfase_N"/>
</dbReference>
<evidence type="ECO:0000259" key="2">
    <source>
        <dbReference type="PROSITE" id="PS50405"/>
    </source>
</evidence>
<dbReference type="SUPFAM" id="SSF47616">
    <property type="entry name" value="GST C-terminal domain-like"/>
    <property type="match status" value="1"/>
</dbReference>
<dbReference type="InterPro" id="IPR036249">
    <property type="entry name" value="Thioredoxin-like_sf"/>
</dbReference>
<gene>
    <name evidence="3" type="ORF">ISP19_14500</name>
</gene>
<dbReference type="Gene3D" id="1.20.1050.10">
    <property type="match status" value="1"/>
</dbReference>
<dbReference type="InterPro" id="IPR036282">
    <property type="entry name" value="Glutathione-S-Trfase_C_sf"/>
</dbReference>
<dbReference type="Gene3D" id="3.40.30.10">
    <property type="entry name" value="Glutaredoxin"/>
    <property type="match status" value="1"/>
</dbReference>
<dbReference type="SFLD" id="SFLDG00358">
    <property type="entry name" value="Main_(cytGST)"/>
    <property type="match status" value="1"/>
</dbReference>
<dbReference type="CDD" id="cd03188">
    <property type="entry name" value="GST_C_Beta"/>
    <property type="match status" value="1"/>
</dbReference>
<dbReference type="PROSITE" id="PS50405">
    <property type="entry name" value="GST_CTER"/>
    <property type="match status" value="1"/>
</dbReference>
<dbReference type="Pfam" id="PF13409">
    <property type="entry name" value="GST_N_2"/>
    <property type="match status" value="1"/>
</dbReference>
<dbReference type="InterPro" id="IPR040079">
    <property type="entry name" value="Glutathione_S-Trfase"/>
</dbReference>
<dbReference type="PANTHER" id="PTHR44051">
    <property type="entry name" value="GLUTATHIONE S-TRANSFERASE-RELATED"/>
    <property type="match status" value="1"/>
</dbReference>
<dbReference type="PROSITE" id="PS50404">
    <property type="entry name" value="GST_NTER"/>
    <property type="match status" value="1"/>
</dbReference>
<dbReference type="SUPFAM" id="SSF52833">
    <property type="entry name" value="Thioredoxin-like"/>
    <property type="match status" value="1"/>
</dbReference>
<evidence type="ECO:0000259" key="1">
    <source>
        <dbReference type="PROSITE" id="PS50404"/>
    </source>
</evidence>
<dbReference type="SFLD" id="SFLDS00019">
    <property type="entry name" value="Glutathione_Transferase_(cytos"/>
    <property type="match status" value="1"/>
</dbReference>
<dbReference type="EMBL" id="JADIKE010000037">
    <property type="protein sequence ID" value="MBM7126588.1"/>
    <property type="molecule type" value="Genomic_DNA"/>
</dbReference>
<name>A0ABS2K5U3_9GAMM</name>
<protein>
    <submittedName>
        <fullName evidence="3">Glutathione S-transferase family protein</fullName>
    </submittedName>
</protein>
<dbReference type="RefSeq" id="WP_204683125.1">
    <property type="nucleotide sequence ID" value="NZ_BSNR01000004.1"/>
</dbReference>
<dbReference type="CDD" id="cd03057">
    <property type="entry name" value="GST_N_Beta"/>
    <property type="match status" value="1"/>
</dbReference>
<dbReference type="InterPro" id="IPR010987">
    <property type="entry name" value="Glutathione-S-Trfase_C-like"/>
</dbReference>
<sequence>MYTLYYSPGTASMVVHLALLEIGADYRLEYVDFDKDAQHSAEYLKLNPGGKVPTLVIDGRPVYESGALLTVLAERHPAAKLIPPPGNPARDAWLQWMVFLSNALMSSYRLWFYPHELGNAEHPPALRAAVQRKIESVWDQLEAHLSAHGPYLLGADFSGVDLMLIMLMRWSRNMPRPATEWPALKRLADLVRARPSWKRLCELEGLSDW</sequence>
<organism evidence="3 4">
    <name type="scientific">Dyella flava</name>
    <dbReference type="NCBI Taxonomy" id="1920170"/>
    <lineage>
        <taxon>Bacteria</taxon>
        <taxon>Pseudomonadati</taxon>
        <taxon>Pseudomonadota</taxon>
        <taxon>Gammaproteobacteria</taxon>
        <taxon>Lysobacterales</taxon>
        <taxon>Rhodanobacteraceae</taxon>
        <taxon>Dyella</taxon>
    </lineage>
</organism>
<evidence type="ECO:0000313" key="4">
    <source>
        <dbReference type="Proteomes" id="UP001430149"/>
    </source>
</evidence>
<dbReference type="Proteomes" id="UP001430149">
    <property type="component" value="Unassembled WGS sequence"/>
</dbReference>
<feature type="domain" description="GST N-terminal" evidence="1">
    <location>
        <begin position="1"/>
        <end position="80"/>
    </location>
</feature>
<dbReference type="Pfam" id="PF13410">
    <property type="entry name" value="GST_C_2"/>
    <property type="match status" value="1"/>
</dbReference>
<comment type="caution">
    <text evidence="3">The sequence shown here is derived from an EMBL/GenBank/DDBJ whole genome shotgun (WGS) entry which is preliminary data.</text>
</comment>
<proteinExistence type="predicted"/>
<accession>A0ABS2K5U3</accession>
<reference evidence="3" key="1">
    <citation type="submission" date="2020-10" db="EMBL/GenBank/DDBJ databases">
        <title>Phylogeny of dyella-like bacteria.</title>
        <authorList>
            <person name="Fu J."/>
        </authorList>
    </citation>
    <scope>NUCLEOTIDE SEQUENCE</scope>
    <source>
        <strain evidence="3">DHOC52</strain>
    </source>
</reference>
<dbReference type="SFLD" id="SFLDG01150">
    <property type="entry name" value="Main.1:_Beta-like"/>
    <property type="match status" value="1"/>
</dbReference>
<dbReference type="PANTHER" id="PTHR44051:SF21">
    <property type="entry name" value="GLUTATHIONE S-TRANSFERASE FAMILY PROTEIN"/>
    <property type="match status" value="1"/>
</dbReference>
<evidence type="ECO:0000313" key="3">
    <source>
        <dbReference type="EMBL" id="MBM7126588.1"/>
    </source>
</evidence>